<dbReference type="RefSeq" id="WP_141928231.1">
    <property type="nucleotide sequence ID" value="NZ_BAABCI010000011.1"/>
</dbReference>
<keyword evidence="2" id="KW-1185">Reference proteome</keyword>
<sequence>MTTVDPSGALHDAKGRFAGHIAAESTGDLDVTEQPSVTSARRLHAIFDEAYVAFAQNSR</sequence>
<dbReference type="AlphaFoldDB" id="A0A542EGG9"/>
<gene>
    <name evidence="1" type="ORF">FB459_1878</name>
</gene>
<evidence type="ECO:0000313" key="2">
    <source>
        <dbReference type="Proteomes" id="UP000320806"/>
    </source>
</evidence>
<accession>A0A542EGG9</accession>
<comment type="caution">
    <text evidence="1">The sequence shown here is derived from an EMBL/GenBank/DDBJ whole genome shotgun (WGS) entry which is preliminary data.</text>
</comment>
<dbReference type="Proteomes" id="UP000320806">
    <property type="component" value="Unassembled WGS sequence"/>
</dbReference>
<dbReference type="EMBL" id="VFMO01000001">
    <property type="protein sequence ID" value="TQJ14418.1"/>
    <property type="molecule type" value="Genomic_DNA"/>
</dbReference>
<reference evidence="1 2" key="1">
    <citation type="submission" date="2019-06" db="EMBL/GenBank/DDBJ databases">
        <title>Sequencing the genomes of 1000 actinobacteria strains.</title>
        <authorList>
            <person name="Klenk H.-P."/>
        </authorList>
    </citation>
    <scope>NUCLEOTIDE SEQUENCE [LARGE SCALE GENOMIC DNA]</scope>
    <source>
        <strain evidence="1 2">DSM 19828</strain>
    </source>
</reference>
<organism evidence="1 2">
    <name type="scientific">Yimella lutea</name>
    <dbReference type="NCBI Taxonomy" id="587872"/>
    <lineage>
        <taxon>Bacteria</taxon>
        <taxon>Bacillati</taxon>
        <taxon>Actinomycetota</taxon>
        <taxon>Actinomycetes</taxon>
        <taxon>Micrococcales</taxon>
        <taxon>Dermacoccaceae</taxon>
        <taxon>Yimella</taxon>
    </lineage>
</organism>
<name>A0A542EGG9_9MICO</name>
<protein>
    <submittedName>
        <fullName evidence="1">Uncharacterized protein</fullName>
    </submittedName>
</protein>
<proteinExistence type="predicted"/>
<dbReference type="OrthoDB" id="5163026at2"/>
<evidence type="ECO:0000313" key="1">
    <source>
        <dbReference type="EMBL" id="TQJ14418.1"/>
    </source>
</evidence>